<organism evidence="1 2">
    <name type="scientific">Brassica campestris</name>
    <name type="common">Field mustard</name>
    <dbReference type="NCBI Taxonomy" id="3711"/>
    <lineage>
        <taxon>Eukaryota</taxon>
        <taxon>Viridiplantae</taxon>
        <taxon>Streptophyta</taxon>
        <taxon>Embryophyta</taxon>
        <taxon>Tracheophyta</taxon>
        <taxon>Spermatophyta</taxon>
        <taxon>Magnoliopsida</taxon>
        <taxon>eudicotyledons</taxon>
        <taxon>Gunneridae</taxon>
        <taxon>Pentapetalae</taxon>
        <taxon>rosids</taxon>
        <taxon>malvids</taxon>
        <taxon>Brassicales</taxon>
        <taxon>Brassicaceae</taxon>
        <taxon>Brassiceae</taxon>
        <taxon>Brassica</taxon>
    </lineage>
</organism>
<evidence type="ECO:0000313" key="1">
    <source>
        <dbReference type="EMBL" id="CAG7862728.1"/>
    </source>
</evidence>
<accession>A0A8D9CTY8</accession>
<proteinExistence type="predicted"/>
<dbReference type="Gramene" id="A09p31950.2_BraZ1">
    <property type="protein sequence ID" value="A09p31950.2_BraZ1.CDS.1"/>
    <property type="gene ID" value="A09g31950.2_BraZ1"/>
</dbReference>
<reference evidence="1 2" key="1">
    <citation type="submission" date="2021-07" db="EMBL/GenBank/DDBJ databases">
        <authorList>
            <consortium name="Genoscope - CEA"/>
            <person name="William W."/>
        </authorList>
    </citation>
    <scope>NUCLEOTIDE SEQUENCE [LARGE SCALE GENOMIC DNA]</scope>
</reference>
<dbReference type="EMBL" id="LS974625">
    <property type="protein sequence ID" value="CAG7862728.1"/>
    <property type="molecule type" value="Genomic_DNA"/>
</dbReference>
<dbReference type="Proteomes" id="UP000694005">
    <property type="component" value="Chromosome A09"/>
</dbReference>
<sequence length="100" mass="11370">MDRRHNNSYTRRNRPDMFYSSHLVIDNSGRFGPVYTFPFRPSSSHEETVNQLCTAKTSHQLHSATSISKDNAFTVSSIAPSDCTKCCCYADHPRFMACTE</sequence>
<protein>
    <submittedName>
        <fullName evidence="1">Uncharacterized protein</fullName>
    </submittedName>
</protein>
<dbReference type="AlphaFoldDB" id="A0A8D9CTY8"/>
<gene>
    <name evidence="1" type="ORF">BRAPAZ1V2_A09P31950.2</name>
</gene>
<evidence type="ECO:0000313" key="2">
    <source>
        <dbReference type="Proteomes" id="UP000694005"/>
    </source>
</evidence>
<name>A0A8D9CTY8_BRACM</name>